<accession>A0ABU9BWL7</accession>
<dbReference type="Pfam" id="PF07715">
    <property type="entry name" value="Plug"/>
    <property type="match status" value="1"/>
</dbReference>
<dbReference type="PANTHER" id="PTHR32552:SF81">
    <property type="entry name" value="TONB-DEPENDENT OUTER MEMBRANE RECEPTOR"/>
    <property type="match status" value="1"/>
</dbReference>
<dbReference type="InterPro" id="IPR012910">
    <property type="entry name" value="Plug_dom"/>
</dbReference>
<keyword evidence="6" id="KW-0408">Iron</keyword>
<evidence type="ECO:0000256" key="2">
    <source>
        <dbReference type="ARBA" id="ARBA00022448"/>
    </source>
</evidence>
<keyword evidence="13" id="KW-0732">Signal</keyword>
<evidence type="ECO:0000256" key="5">
    <source>
        <dbReference type="ARBA" id="ARBA00022692"/>
    </source>
</evidence>
<dbReference type="Proteomes" id="UP001371218">
    <property type="component" value="Unassembled WGS sequence"/>
</dbReference>
<gene>
    <name evidence="16" type="ORF">AACH06_19380</name>
</gene>
<evidence type="ECO:0000256" key="11">
    <source>
        <dbReference type="PROSITE-ProRule" id="PRU01360"/>
    </source>
</evidence>
<keyword evidence="16" id="KW-0675">Receptor</keyword>
<keyword evidence="3 11" id="KW-1134">Transmembrane beta strand</keyword>
<evidence type="ECO:0000256" key="1">
    <source>
        <dbReference type="ARBA" id="ARBA00004571"/>
    </source>
</evidence>
<keyword evidence="5 11" id="KW-0812">Transmembrane</keyword>
<reference evidence="16 17" key="1">
    <citation type="submission" date="2024-04" db="EMBL/GenBank/DDBJ databases">
        <title>Novel species of the genus Ideonella isolated from streams.</title>
        <authorList>
            <person name="Lu H."/>
        </authorList>
    </citation>
    <scope>NUCLEOTIDE SEQUENCE [LARGE SCALE GENOMIC DNA]</scope>
    <source>
        <strain evidence="16 17">DXS29W</strain>
    </source>
</reference>
<feature type="signal peptide" evidence="13">
    <location>
        <begin position="1"/>
        <end position="25"/>
    </location>
</feature>
<evidence type="ECO:0000259" key="14">
    <source>
        <dbReference type="Pfam" id="PF00593"/>
    </source>
</evidence>
<dbReference type="InterPro" id="IPR000531">
    <property type="entry name" value="Beta-barrel_TonB"/>
</dbReference>
<dbReference type="SUPFAM" id="SSF56935">
    <property type="entry name" value="Porins"/>
    <property type="match status" value="1"/>
</dbReference>
<comment type="similarity">
    <text evidence="11 12">Belongs to the TonB-dependent receptor family.</text>
</comment>
<evidence type="ECO:0000256" key="8">
    <source>
        <dbReference type="ARBA" id="ARBA00023077"/>
    </source>
</evidence>
<evidence type="ECO:0000259" key="15">
    <source>
        <dbReference type="Pfam" id="PF07715"/>
    </source>
</evidence>
<comment type="caution">
    <text evidence="16">The sequence shown here is derived from an EMBL/GenBank/DDBJ whole genome shotgun (WGS) entry which is preliminary data.</text>
</comment>
<evidence type="ECO:0000256" key="6">
    <source>
        <dbReference type="ARBA" id="ARBA00023004"/>
    </source>
</evidence>
<dbReference type="PANTHER" id="PTHR32552">
    <property type="entry name" value="FERRICHROME IRON RECEPTOR-RELATED"/>
    <property type="match status" value="1"/>
</dbReference>
<dbReference type="InterPro" id="IPR036942">
    <property type="entry name" value="Beta-barrel_TonB_sf"/>
</dbReference>
<name>A0ABU9BWL7_9BURK</name>
<evidence type="ECO:0000256" key="12">
    <source>
        <dbReference type="RuleBase" id="RU003357"/>
    </source>
</evidence>
<dbReference type="RefSeq" id="WP_341427411.1">
    <property type="nucleotide sequence ID" value="NZ_JBBUTG010000013.1"/>
</dbReference>
<evidence type="ECO:0000313" key="16">
    <source>
        <dbReference type="EMBL" id="MEK8032990.1"/>
    </source>
</evidence>
<sequence>MVISRKHVVAGLVPVAVLSGAGVLAQDKPAGDTGSVDQVTVTATKRLTLVQDTPLAVTAFSGKDLEKAQVKDLSTMQALVPNLSVEQHGDSGGVHVFLRGVGSTNHTELGDPAVAFHVDGVYSPRPQGATVLMYDLASVEVARGPQGTLFGRNATAGSVNLVTAKPKFGDSSASFGAVVGDRNHIGIQAAMNVPLAETAALRIAAITDRQDGWVEYQERSYVQPGARKYGATDQQGIRTTLVWDITENLRTTTALEYYRDQGTGNVSLMQTPRSGEKWNSALIDTPGALDQDNTTFRTRIDWAITPSIELSYIGSISSMSRTNASDNDAGVTPGFKQEHRTEWSRFDNNTHELNLKSTDEGPFQWIAGLFSINEDNKIRFDIDISQTPVVGTTGPIIVDPKDPTDVAWAMSFIQPKRTLSSNAVFGQGTFKFNKEWAVTAGARHTKEKKQDVGGRNWVCPNFGSTIATGGHLIGPGGPVNRETCNSDYDDALPAPDYGTWPGGGHNDGKTEDTASTYLGRVEFKPSKDLLTYATISTGFKSGGLSDGGRRHKPEFLTNYEIGAKTELFDRTLAINVAAFMMKYKDMQVSSIEYTGDDGTGGRQQQLVTSNAAKATISGVEAEWSWRLTKADRFSGNVSFLDAKYDDFLTCDSALLNCGDEANAQNLKGEKLPHAPTFSTTFAYEHDFTMPGGGLVVPRAQVHYQTRTKLGPFGDISPNASAAARATPDARYQDAYATVDLSLRYEEPKGRWFLEGFVVNASDEHVKTDASWVNGTAWTSFYNPPRTYGAKMGYRF</sequence>
<feature type="domain" description="TonB-dependent receptor-like beta-barrel" evidence="14">
    <location>
        <begin position="243"/>
        <end position="745"/>
    </location>
</feature>
<protein>
    <submittedName>
        <fullName evidence="16">TonB-dependent receptor</fullName>
    </submittedName>
</protein>
<evidence type="ECO:0000256" key="4">
    <source>
        <dbReference type="ARBA" id="ARBA00022496"/>
    </source>
</evidence>
<feature type="domain" description="TonB-dependent receptor plug" evidence="15">
    <location>
        <begin position="50"/>
        <end position="157"/>
    </location>
</feature>
<evidence type="ECO:0000256" key="10">
    <source>
        <dbReference type="ARBA" id="ARBA00023237"/>
    </source>
</evidence>
<keyword evidence="4" id="KW-0410">Iron transport</keyword>
<evidence type="ECO:0000313" key="17">
    <source>
        <dbReference type="Proteomes" id="UP001371218"/>
    </source>
</evidence>
<evidence type="ECO:0000256" key="9">
    <source>
        <dbReference type="ARBA" id="ARBA00023136"/>
    </source>
</evidence>
<proteinExistence type="inferred from homology"/>
<keyword evidence="8 12" id="KW-0798">TonB box</keyword>
<keyword evidence="7" id="KW-0406">Ion transport</keyword>
<dbReference type="EMBL" id="JBBUTG010000013">
    <property type="protein sequence ID" value="MEK8032990.1"/>
    <property type="molecule type" value="Genomic_DNA"/>
</dbReference>
<keyword evidence="10 11" id="KW-0998">Cell outer membrane</keyword>
<dbReference type="Gene3D" id="2.40.170.20">
    <property type="entry name" value="TonB-dependent receptor, beta-barrel domain"/>
    <property type="match status" value="1"/>
</dbReference>
<keyword evidence="17" id="KW-1185">Reference proteome</keyword>
<comment type="subcellular location">
    <subcellularLocation>
        <location evidence="1 11">Cell outer membrane</location>
        <topology evidence="1 11">Multi-pass membrane protein</topology>
    </subcellularLocation>
</comment>
<dbReference type="Pfam" id="PF00593">
    <property type="entry name" value="TonB_dep_Rec_b-barrel"/>
    <property type="match status" value="1"/>
</dbReference>
<keyword evidence="2 11" id="KW-0813">Transport</keyword>
<evidence type="ECO:0000256" key="3">
    <source>
        <dbReference type="ARBA" id="ARBA00022452"/>
    </source>
</evidence>
<dbReference type="PROSITE" id="PS52016">
    <property type="entry name" value="TONB_DEPENDENT_REC_3"/>
    <property type="match status" value="1"/>
</dbReference>
<organism evidence="16 17">
    <name type="scientific">Ideonella lacteola</name>
    <dbReference type="NCBI Taxonomy" id="2984193"/>
    <lineage>
        <taxon>Bacteria</taxon>
        <taxon>Pseudomonadati</taxon>
        <taxon>Pseudomonadota</taxon>
        <taxon>Betaproteobacteria</taxon>
        <taxon>Burkholderiales</taxon>
        <taxon>Sphaerotilaceae</taxon>
        <taxon>Ideonella</taxon>
    </lineage>
</organism>
<evidence type="ECO:0000256" key="7">
    <source>
        <dbReference type="ARBA" id="ARBA00023065"/>
    </source>
</evidence>
<dbReference type="InterPro" id="IPR039426">
    <property type="entry name" value="TonB-dep_rcpt-like"/>
</dbReference>
<feature type="chain" id="PRO_5046672116" evidence="13">
    <location>
        <begin position="26"/>
        <end position="795"/>
    </location>
</feature>
<keyword evidence="9 11" id="KW-0472">Membrane</keyword>
<evidence type="ECO:0000256" key="13">
    <source>
        <dbReference type="SAM" id="SignalP"/>
    </source>
</evidence>